<feature type="compositionally biased region" description="Pro residues" evidence="1">
    <location>
        <begin position="147"/>
        <end position="166"/>
    </location>
</feature>
<reference evidence="2 3" key="1">
    <citation type="submission" date="2016-03" db="EMBL/GenBank/DDBJ databases">
        <title>Whole genome sequencing of Grifola frondosa 9006-11.</title>
        <authorList>
            <person name="Min B."/>
            <person name="Park H."/>
            <person name="Kim J.-G."/>
            <person name="Cho H."/>
            <person name="Oh Y.-L."/>
            <person name="Kong W.-S."/>
            <person name="Choi I.-G."/>
        </authorList>
    </citation>
    <scope>NUCLEOTIDE SEQUENCE [LARGE SCALE GENOMIC DNA]</scope>
    <source>
        <strain evidence="2 3">9006-11</strain>
    </source>
</reference>
<evidence type="ECO:0000313" key="3">
    <source>
        <dbReference type="Proteomes" id="UP000092993"/>
    </source>
</evidence>
<comment type="caution">
    <text evidence="2">The sequence shown here is derived from an EMBL/GenBank/DDBJ whole genome shotgun (WGS) entry which is preliminary data.</text>
</comment>
<dbReference type="AlphaFoldDB" id="A0A1C7MQ50"/>
<keyword evidence="3" id="KW-1185">Reference proteome</keyword>
<evidence type="ECO:0000256" key="1">
    <source>
        <dbReference type="SAM" id="MobiDB-lite"/>
    </source>
</evidence>
<sequence length="248" mass="26279">MRGRLFVGEARYPRRWTALHGEDEEGSEEDDESGWLGIGGDEFFGVSAGNGDLFGSKSCINSSNPLGLTLCPVRPYIPLPISPALLPTVSTSPLHPSLTCPPPSTTTMTTMTMSAGPSQFNPATARPHVPPPSPRAAQDPSPHETSPSPPPSPPRGPFAPSPPSLFPRPRAQARRVHENPSRSSSLPPTSRAHSSSTSPRPSSAGRTDSLAAPARRESIACLSYTRVPPLHYETPPALPVRPPATVVE</sequence>
<organism evidence="2 3">
    <name type="scientific">Grifola frondosa</name>
    <name type="common">Maitake</name>
    <name type="synonym">Polyporus frondosus</name>
    <dbReference type="NCBI Taxonomy" id="5627"/>
    <lineage>
        <taxon>Eukaryota</taxon>
        <taxon>Fungi</taxon>
        <taxon>Dikarya</taxon>
        <taxon>Basidiomycota</taxon>
        <taxon>Agaricomycotina</taxon>
        <taxon>Agaricomycetes</taxon>
        <taxon>Polyporales</taxon>
        <taxon>Grifolaceae</taxon>
        <taxon>Grifola</taxon>
    </lineage>
</organism>
<feature type="compositionally biased region" description="Low complexity" evidence="1">
    <location>
        <begin position="105"/>
        <end position="114"/>
    </location>
</feature>
<proteinExistence type="predicted"/>
<accession>A0A1C7MQ50</accession>
<protein>
    <submittedName>
        <fullName evidence="2">Uncharacterized protein</fullName>
    </submittedName>
</protein>
<feature type="region of interest" description="Disordered" evidence="1">
    <location>
        <begin position="96"/>
        <end position="214"/>
    </location>
</feature>
<gene>
    <name evidence="2" type="ORF">A0H81_00535</name>
</gene>
<feature type="region of interest" description="Disordered" evidence="1">
    <location>
        <begin position="226"/>
        <end position="248"/>
    </location>
</feature>
<feature type="compositionally biased region" description="Low complexity" evidence="1">
    <location>
        <begin position="181"/>
        <end position="204"/>
    </location>
</feature>
<dbReference type="Proteomes" id="UP000092993">
    <property type="component" value="Unassembled WGS sequence"/>
</dbReference>
<evidence type="ECO:0000313" key="2">
    <source>
        <dbReference type="EMBL" id="OBZ79011.1"/>
    </source>
</evidence>
<name>A0A1C7MQ50_GRIFR</name>
<dbReference type="EMBL" id="LUGG01000001">
    <property type="protein sequence ID" value="OBZ79011.1"/>
    <property type="molecule type" value="Genomic_DNA"/>
</dbReference>